<dbReference type="Gene3D" id="3.40.190.10">
    <property type="entry name" value="Periplasmic binding protein-like II"/>
    <property type="match status" value="2"/>
</dbReference>
<dbReference type="KEGG" id="cheb:HH215_14170"/>
<evidence type="ECO:0000256" key="1">
    <source>
        <dbReference type="SAM" id="MobiDB-lite"/>
    </source>
</evidence>
<feature type="signal peptide" evidence="2">
    <location>
        <begin position="1"/>
        <end position="22"/>
    </location>
</feature>
<evidence type="ECO:0000313" key="5">
    <source>
        <dbReference type="Proteomes" id="UP000502248"/>
    </source>
</evidence>
<keyword evidence="2" id="KW-0732">Signal</keyword>
<dbReference type="EMBL" id="CP051680">
    <property type="protein sequence ID" value="QJD84221.1"/>
    <property type="molecule type" value="Genomic_DNA"/>
</dbReference>
<dbReference type="InterPro" id="IPR050490">
    <property type="entry name" value="Bact_solute-bd_prot1"/>
</dbReference>
<dbReference type="RefSeq" id="WP_169280505.1">
    <property type="nucleotide sequence ID" value="NZ_CP051680.1"/>
</dbReference>
<proteinExistence type="predicted"/>
<dbReference type="PANTHER" id="PTHR43649">
    <property type="entry name" value="ARABINOSE-BINDING PROTEIN-RELATED"/>
    <property type="match status" value="1"/>
</dbReference>
<accession>A0A7Z2VJ64</accession>
<sequence>MVKSKMSFTLISAIIVFTLVLAGCGNNKNNDQAKESSAAPSASTSSEASAPASAPASESASPDNAIDTSEEVKLVGYLLGDAPAGMKAVVDELNKKLKADINATIEFRYIGWGDLTSKYPLVLAAGEDVDFIYSANWAFYNQEASKGAFREITQDDLQKFMPKHFAATSDVAWKEAAISGKIFMIPTSTPDQKVPVTLIRGDLRKKYGVPEITKFKDIEPYLEAIKQNEKGMIPINADSQYDFAKSFYNYEWETGRATLDTVLITNGWSGVHTEWDDPSGKVYSQFDPYILDSMKASAKVIKSWYDKGYINKNAISNKVRSKDAFEQGKSGVAYGNTNDIQGTLAKAAENGWEVEIIANLSSKGTYPQDPYLNNGVSIAAGSKNPERAMMAMDLIMEDPSYNNLVYFGIEGVNYVVKDGKIALPDGVTAESNTYPPDAAGFWFTNKSQHLPLASWNEQYIAHKQSLKNILVPYVYNAFAMDTSKIKSELATMGTAGTQYQLPIQGGIVKDVDAAYATLEEKVKKAGLDAILAEANAQTQAYLSSK</sequence>
<gene>
    <name evidence="4" type="ORF">HH215_14170</name>
</gene>
<keyword evidence="5" id="KW-1185">Reference proteome</keyword>
<feature type="domain" description="DUF3502" evidence="3">
    <location>
        <begin position="476"/>
        <end position="542"/>
    </location>
</feature>
<dbReference type="PROSITE" id="PS51257">
    <property type="entry name" value="PROKAR_LIPOPROTEIN"/>
    <property type="match status" value="1"/>
</dbReference>
<evidence type="ECO:0000313" key="4">
    <source>
        <dbReference type="EMBL" id="QJD84221.1"/>
    </source>
</evidence>
<feature type="region of interest" description="Disordered" evidence="1">
    <location>
        <begin position="30"/>
        <end position="65"/>
    </location>
</feature>
<feature type="chain" id="PRO_5038362539" evidence="2">
    <location>
        <begin position="23"/>
        <end position="545"/>
    </location>
</feature>
<dbReference type="SUPFAM" id="SSF53850">
    <property type="entry name" value="Periplasmic binding protein-like II"/>
    <property type="match status" value="1"/>
</dbReference>
<dbReference type="AlphaFoldDB" id="A0A7Z2VJ64"/>
<evidence type="ECO:0000259" key="3">
    <source>
        <dbReference type="Pfam" id="PF12010"/>
    </source>
</evidence>
<dbReference type="Proteomes" id="UP000502248">
    <property type="component" value="Chromosome"/>
</dbReference>
<protein>
    <submittedName>
        <fullName evidence="4">DUF3502 domain-containing protein</fullName>
    </submittedName>
</protein>
<dbReference type="PANTHER" id="PTHR43649:SF17">
    <property type="entry name" value="ABC TRANSPORTER SOLUTE BINDING PROTEIN-SUGAR TRANSPORT"/>
    <property type="match status" value="1"/>
</dbReference>
<reference evidence="4 5" key="1">
    <citation type="submission" date="2020-04" db="EMBL/GenBank/DDBJ databases">
        <title>Genome sequencing of novel species.</title>
        <authorList>
            <person name="Heo J."/>
            <person name="Kim S.-J."/>
            <person name="Kim J.-S."/>
            <person name="Hong S.-B."/>
            <person name="Kwon S.-W."/>
        </authorList>
    </citation>
    <scope>NUCLEOTIDE SEQUENCE [LARGE SCALE GENOMIC DNA]</scope>
    <source>
        <strain evidence="4 5">MFER-1</strain>
    </source>
</reference>
<dbReference type="Pfam" id="PF12010">
    <property type="entry name" value="DUF3502"/>
    <property type="match status" value="1"/>
</dbReference>
<organism evidence="4 5">
    <name type="scientific">Cohnella herbarum</name>
    <dbReference type="NCBI Taxonomy" id="2728023"/>
    <lineage>
        <taxon>Bacteria</taxon>
        <taxon>Bacillati</taxon>
        <taxon>Bacillota</taxon>
        <taxon>Bacilli</taxon>
        <taxon>Bacillales</taxon>
        <taxon>Paenibacillaceae</taxon>
        <taxon>Cohnella</taxon>
    </lineage>
</organism>
<evidence type="ECO:0000256" key="2">
    <source>
        <dbReference type="SAM" id="SignalP"/>
    </source>
</evidence>
<feature type="compositionally biased region" description="Low complexity" evidence="1">
    <location>
        <begin position="35"/>
        <end position="62"/>
    </location>
</feature>
<name>A0A7Z2VJ64_9BACL</name>
<dbReference type="InterPro" id="IPR022627">
    <property type="entry name" value="DUF3502"/>
</dbReference>